<accession>A0A1K2HHG5</accession>
<dbReference type="OrthoDB" id="9816320at2"/>
<dbReference type="Gene3D" id="1.10.357.10">
    <property type="entry name" value="Tetracycline Repressor, domain 2"/>
    <property type="match status" value="1"/>
</dbReference>
<dbReference type="Proteomes" id="UP000186513">
    <property type="component" value="Unassembled WGS sequence"/>
</dbReference>
<reference evidence="6 7" key="1">
    <citation type="submission" date="2016-11" db="EMBL/GenBank/DDBJ databases">
        <authorList>
            <person name="Jaros S."/>
            <person name="Januszkiewicz K."/>
            <person name="Wedrychowicz H."/>
        </authorList>
    </citation>
    <scope>NUCLEOTIDE SEQUENCE [LARGE SCALE GENOMIC DNA]</scope>
    <source>
        <strain evidence="6 7">DSM 18899</strain>
    </source>
</reference>
<evidence type="ECO:0000259" key="5">
    <source>
        <dbReference type="PROSITE" id="PS50977"/>
    </source>
</evidence>
<sequence length="198" mass="21877">MRKLDPDKHAARRGQILNAATQCFAERGFHQTSTAQICAAAGMSPGNLFHYFPSKDAIIEAIVLEDSAAMAARSAELAREDDLRAALRRMLDEALASLADPLYRRISMELMAEAVRNARLFALVAENEAARRAGWRRLLQGAQAKGQIAAGAEPELLVDALLVQLDGVFSRLLLDGDFDLDRYRDLLEQQLNSLWRAA</sequence>
<feature type="domain" description="HTH tetR-type" evidence="5">
    <location>
        <begin position="10"/>
        <end position="70"/>
    </location>
</feature>
<evidence type="ECO:0000256" key="2">
    <source>
        <dbReference type="ARBA" id="ARBA00023125"/>
    </source>
</evidence>
<dbReference type="GO" id="GO:0000976">
    <property type="term" value="F:transcription cis-regulatory region binding"/>
    <property type="evidence" value="ECO:0007669"/>
    <property type="project" value="TreeGrafter"/>
</dbReference>
<evidence type="ECO:0000256" key="4">
    <source>
        <dbReference type="PROSITE-ProRule" id="PRU00335"/>
    </source>
</evidence>
<dbReference type="EMBL" id="FPKR01000006">
    <property type="protein sequence ID" value="SFZ75730.1"/>
    <property type="molecule type" value="Genomic_DNA"/>
</dbReference>
<organism evidence="6 7">
    <name type="scientific">Chitinimonas taiwanensis DSM 18899</name>
    <dbReference type="NCBI Taxonomy" id="1121279"/>
    <lineage>
        <taxon>Bacteria</taxon>
        <taxon>Pseudomonadati</taxon>
        <taxon>Pseudomonadota</taxon>
        <taxon>Betaproteobacteria</taxon>
        <taxon>Neisseriales</taxon>
        <taxon>Chitinibacteraceae</taxon>
        <taxon>Chitinimonas</taxon>
    </lineage>
</organism>
<dbReference type="PROSITE" id="PS50977">
    <property type="entry name" value="HTH_TETR_2"/>
    <property type="match status" value="1"/>
</dbReference>
<dbReference type="Pfam" id="PF16859">
    <property type="entry name" value="TetR_C_11"/>
    <property type="match status" value="1"/>
</dbReference>
<evidence type="ECO:0000256" key="1">
    <source>
        <dbReference type="ARBA" id="ARBA00023015"/>
    </source>
</evidence>
<dbReference type="SUPFAM" id="SSF46689">
    <property type="entry name" value="Homeodomain-like"/>
    <property type="match status" value="1"/>
</dbReference>
<keyword evidence="2 4" id="KW-0238">DNA-binding</keyword>
<dbReference type="PRINTS" id="PR00455">
    <property type="entry name" value="HTHTETR"/>
</dbReference>
<dbReference type="InterPro" id="IPR036271">
    <property type="entry name" value="Tet_transcr_reg_TetR-rel_C_sf"/>
</dbReference>
<dbReference type="InterPro" id="IPR009057">
    <property type="entry name" value="Homeodomain-like_sf"/>
</dbReference>
<evidence type="ECO:0000256" key="3">
    <source>
        <dbReference type="ARBA" id="ARBA00023163"/>
    </source>
</evidence>
<dbReference type="Pfam" id="PF00440">
    <property type="entry name" value="TetR_N"/>
    <property type="match status" value="1"/>
</dbReference>
<dbReference type="GO" id="GO:0003700">
    <property type="term" value="F:DNA-binding transcription factor activity"/>
    <property type="evidence" value="ECO:0007669"/>
    <property type="project" value="TreeGrafter"/>
</dbReference>
<dbReference type="InterPro" id="IPR001647">
    <property type="entry name" value="HTH_TetR"/>
</dbReference>
<dbReference type="InterPro" id="IPR011075">
    <property type="entry name" value="TetR_C"/>
</dbReference>
<evidence type="ECO:0000313" key="7">
    <source>
        <dbReference type="Proteomes" id="UP000186513"/>
    </source>
</evidence>
<name>A0A1K2HHG5_9NEIS</name>
<evidence type="ECO:0000313" key="6">
    <source>
        <dbReference type="EMBL" id="SFZ75730.1"/>
    </source>
</evidence>
<dbReference type="InterPro" id="IPR050109">
    <property type="entry name" value="HTH-type_TetR-like_transc_reg"/>
</dbReference>
<keyword evidence="3" id="KW-0804">Transcription</keyword>
<dbReference type="AlphaFoldDB" id="A0A1K2HHG5"/>
<dbReference type="PANTHER" id="PTHR30055">
    <property type="entry name" value="HTH-TYPE TRANSCRIPTIONAL REGULATOR RUTR"/>
    <property type="match status" value="1"/>
</dbReference>
<dbReference type="PANTHER" id="PTHR30055:SF229">
    <property type="entry name" value="HTH-TYPE TRANSCRIPTIONAL REPRESSOR RV1474C"/>
    <property type="match status" value="1"/>
</dbReference>
<gene>
    <name evidence="6" type="ORF">SAMN02745887_01709</name>
</gene>
<dbReference type="STRING" id="1121279.SAMN02745887_01709"/>
<keyword evidence="7" id="KW-1185">Reference proteome</keyword>
<keyword evidence="1" id="KW-0805">Transcription regulation</keyword>
<dbReference type="RefSeq" id="WP_072428234.1">
    <property type="nucleotide sequence ID" value="NZ_FPKR01000006.1"/>
</dbReference>
<protein>
    <submittedName>
        <fullName evidence="6">Transcriptional regulator, TetR family</fullName>
    </submittedName>
</protein>
<dbReference type="SUPFAM" id="SSF48498">
    <property type="entry name" value="Tetracyclin repressor-like, C-terminal domain"/>
    <property type="match status" value="1"/>
</dbReference>
<proteinExistence type="predicted"/>
<feature type="DNA-binding region" description="H-T-H motif" evidence="4">
    <location>
        <begin position="33"/>
        <end position="52"/>
    </location>
</feature>